<dbReference type="InterPro" id="IPR029061">
    <property type="entry name" value="THDP-binding"/>
</dbReference>
<dbReference type="SUPFAM" id="SSF52518">
    <property type="entry name" value="Thiamin diphosphate-binding fold (THDP-binding)"/>
    <property type="match status" value="1"/>
</dbReference>
<dbReference type="InterPro" id="IPR011766">
    <property type="entry name" value="TPP_enzyme_TPP-bd"/>
</dbReference>
<name>A0A1M4S7S4_9FIRM</name>
<evidence type="ECO:0000259" key="2">
    <source>
        <dbReference type="Pfam" id="PF02775"/>
    </source>
</evidence>
<accession>A0A1M4S7S4</accession>
<keyword evidence="1" id="KW-0560">Oxidoreductase</keyword>
<dbReference type="OrthoDB" id="9775140at2"/>
<dbReference type="Gene3D" id="3.40.50.970">
    <property type="match status" value="1"/>
</dbReference>
<dbReference type="Pfam" id="PF02775">
    <property type="entry name" value="TPP_enzyme_C"/>
    <property type="match status" value="1"/>
</dbReference>
<dbReference type="STRING" id="1123243.SAMN02745190_00012"/>
<dbReference type="CDD" id="cd03375">
    <property type="entry name" value="TPP_OGFOR"/>
    <property type="match status" value="1"/>
</dbReference>
<feature type="domain" description="Thiamine pyrophosphate enzyme TPP-binding" evidence="2">
    <location>
        <begin position="52"/>
        <end position="198"/>
    </location>
</feature>
<dbReference type="PANTHER" id="PTHR48084:SF1">
    <property type="entry name" value="2-OXOGLUTARATE SYNTHASE SUBUNIT KORB"/>
    <property type="match status" value="1"/>
</dbReference>
<dbReference type="RefSeq" id="WP_072934155.1">
    <property type="nucleotide sequence ID" value="NZ_FQUG01000002.1"/>
</dbReference>
<dbReference type="AlphaFoldDB" id="A0A1M4S7S4"/>
<dbReference type="GO" id="GO:0016625">
    <property type="term" value="F:oxidoreductase activity, acting on the aldehyde or oxo group of donors, iron-sulfur protein as acceptor"/>
    <property type="evidence" value="ECO:0007669"/>
    <property type="project" value="UniProtKB-ARBA"/>
</dbReference>
<evidence type="ECO:0000313" key="3">
    <source>
        <dbReference type="EMBL" id="SHE28264.1"/>
    </source>
</evidence>
<dbReference type="Proteomes" id="UP000184404">
    <property type="component" value="Unassembled WGS sequence"/>
</dbReference>
<evidence type="ECO:0000256" key="1">
    <source>
        <dbReference type="ARBA" id="ARBA00023002"/>
    </source>
</evidence>
<keyword evidence="4" id="KW-1185">Reference proteome</keyword>
<gene>
    <name evidence="3" type="ORF">SAMN02745190_00012</name>
</gene>
<organism evidence="3 4">
    <name type="scientific">Schwartzia succinivorans DSM 10502</name>
    <dbReference type="NCBI Taxonomy" id="1123243"/>
    <lineage>
        <taxon>Bacteria</taxon>
        <taxon>Bacillati</taxon>
        <taxon>Bacillota</taxon>
        <taxon>Negativicutes</taxon>
        <taxon>Selenomonadales</taxon>
        <taxon>Selenomonadaceae</taxon>
        <taxon>Schwartzia</taxon>
    </lineage>
</organism>
<dbReference type="GO" id="GO:0030976">
    <property type="term" value="F:thiamine pyrophosphate binding"/>
    <property type="evidence" value="ECO:0007669"/>
    <property type="project" value="InterPro"/>
</dbReference>
<proteinExistence type="predicted"/>
<reference evidence="3 4" key="1">
    <citation type="submission" date="2016-11" db="EMBL/GenBank/DDBJ databases">
        <authorList>
            <person name="Jaros S."/>
            <person name="Januszkiewicz K."/>
            <person name="Wedrychowicz H."/>
        </authorList>
    </citation>
    <scope>NUCLEOTIDE SEQUENCE [LARGE SCALE GENOMIC DNA]</scope>
    <source>
        <strain evidence="3 4">DSM 10502</strain>
    </source>
</reference>
<sequence>MKEELVEKYFRPGRLPHLWCPGCGHGIITGAIVQAIDQEGWSKDDVAIISGIGCSSRASGYLDFNTANTLHGRALPIASGLKMANPKLHVIVVSGDGDCTAIGGNHLIHAARRNIDLTLVVFNNSIYGMTGGQYSPMTPVGSKATTAPYMTIEEDFDLPSLAQAAGATYTARATTYHTQLLIDVIKKGMEHKGFSLIEAVSACPTNFGRQNKMGAPALMMDWQRQHGVPLAAWNKMTEEQRAGKFPIGVLSERTDRKEYTEAYDEVIARAQAAL</sequence>
<protein>
    <submittedName>
        <fullName evidence="3">2-oxoglutarate ferredoxin oxidoreductase subunit beta</fullName>
    </submittedName>
</protein>
<dbReference type="PANTHER" id="PTHR48084">
    <property type="entry name" value="2-OXOGLUTARATE OXIDOREDUCTASE SUBUNIT KORB-RELATED"/>
    <property type="match status" value="1"/>
</dbReference>
<dbReference type="InterPro" id="IPR051457">
    <property type="entry name" value="2-oxoacid:Fd_oxidoreductase"/>
</dbReference>
<dbReference type="GO" id="GO:0045333">
    <property type="term" value="P:cellular respiration"/>
    <property type="evidence" value="ECO:0007669"/>
    <property type="project" value="UniProtKB-ARBA"/>
</dbReference>
<evidence type="ECO:0000313" key="4">
    <source>
        <dbReference type="Proteomes" id="UP000184404"/>
    </source>
</evidence>
<dbReference type="EMBL" id="FQUG01000002">
    <property type="protein sequence ID" value="SHE28264.1"/>
    <property type="molecule type" value="Genomic_DNA"/>
</dbReference>